<dbReference type="EMBL" id="LAZR01019286">
    <property type="protein sequence ID" value="KKL93098.1"/>
    <property type="molecule type" value="Genomic_DNA"/>
</dbReference>
<organism evidence="1">
    <name type="scientific">marine sediment metagenome</name>
    <dbReference type="NCBI Taxonomy" id="412755"/>
    <lineage>
        <taxon>unclassified sequences</taxon>
        <taxon>metagenomes</taxon>
        <taxon>ecological metagenomes</taxon>
    </lineage>
</organism>
<comment type="caution">
    <text evidence="1">The sequence shown here is derived from an EMBL/GenBank/DDBJ whole genome shotgun (WGS) entry which is preliminary data.</text>
</comment>
<accession>A0A0F9G337</accession>
<gene>
    <name evidence="1" type="ORF">LCGC14_1878110</name>
</gene>
<protein>
    <submittedName>
        <fullName evidence="1">Uncharacterized protein</fullName>
    </submittedName>
</protein>
<dbReference type="Gene3D" id="3.40.190.10">
    <property type="entry name" value="Periplasmic binding protein-like II"/>
    <property type="match status" value="1"/>
</dbReference>
<dbReference type="AlphaFoldDB" id="A0A0F9G337"/>
<proteinExistence type="predicted"/>
<sequence>MDVLRSVQADNNQEALATQEFCRLASKQVSVGGKGELDVKIAVVLFYVGDALAMPVELIQGKTYAEINDLVRSGDVTFAFVCTNPYLQGQKDFGM</sequence>
<reference evidence="1" key="1">
    <citation type="journal article" date="2015" name="Nature">
        <title>Complex archaea that bridge the gap between prokaryotes and eukaryotes.</title>
        <authorList>
            <person name="Spang A."/>
            <person name="Saw J.H."/>
            <person name="Jorgensen S.L."/>
            <person name="Zaremba-Niedzwiedzka K."/>
            <person name="Martijn J."/>
            <person name="Lind A.E."/>
            <person name="van Eijk R."/>
            <person name="Schleper C."/>
            <person name="Guy L."/>
            <person name="Ettema T.J."/>
        </authorList>
    </citation>
    <scope>NUCLEOTIDE SEQUENCE</scope>
</reference>
<name>A0A0F9G337_9ZZZZ</name>
<feature type="non-terminal residue" evidence="1">
    <location>
        <position position="95"/>
    </location>
</feature>
<evidence type="ECO:0000313" key="1">
    <source>
        <dbReference type="EMBL" id="KKL93098.1"/>
    </source>
</evidence>